<dbReference type="PANTHER" id="PTHR17920">
    <property type="entry name" value="TRANSMEMBRANE AND COILED-COIL DOMAIN-CONTAINING PROTEIN 4 TMCO4"/>
    <property type="match status" value="1"/>
</dbReference>
<reference evidence="5 6" key="1">
    <citation type="journal article" date="2018" name="Nat. Biotechnol.">
        <title>A standardized bacterial taxonomy based on genome phylogeny substantially revises the tree of life.</title>
        <authorList>
            <person name="Parks D.H."/>
            <person name="Chuvochina M."/>
            <person name="Waite D.W."/>
            <person name="Rinke C."/>
            <person name="Skarshewski A."/>
            <person name="Chaumeil P.A."/>
            <person name="Hugenholtz P."/>
        </authorList>
    </citation>
    <scope>NUCLEOTIDE SEQUENCE [LARGE SCALE GENOMIC DNA]</scope>
    <source>
        <strain evidence="5">UBA11247</strain>
    </source>
</reference>
<protein>
    <submittedName>
        <fullName evidence="5">DUF726 domain-containing protein</fullName>
    </submittedName>
</protein>
<keyword evidence="2" id="KW-0812">Transmembrane</keyword>
<comment type="subcellular location">
    <subcellularLocation>
        <location evidence="1">Membrane</location>
        <topology evidence="1">Multi-pass membrane protein</topology>
    </subcellularLocation>
</comment>
<evidence type="ECO:0000256" key="4">
    <source>
        <dbReference type="ARBA" id="ARBA00023136"/>
    </source>
</evidence>
<evidence type="ECO:0000256" key="3">
    <source>
        <dbReference type="ARBA" id="ARBA00022989"/>
    </source>
</evidence>
<sequence>MHCAAPNCTSMAVKVTGLRGIAPYCAEHRHDIASFERSRETIADLADWKALVNYEKPDLAKATTRATVGLAAVGAAAGGAWLAAPAIGGIIGTQFMALTGAAATNGGLAFLGGGAVAAGGLGMAGGTYAVATAGGLLGGIYGDRILGSYVGEDPSFKVEKLRDGSGTPVVIARGFLNENQPEWFKAVRAVQKRYPESPVYLLHWGSKEFKHLANALGVQAAGQAGKKFIVGAVARASKKMAKKVGPVAPALAVGDLLKNPWHTAVHRANRTGTALAALLGKTEQDEFILVGHSLGGRVMATAASAMAGFGAAPKIRDIHLVGAAIGVGREWRPLSEAVTGTVHNYCSQNDPILRRLYRTAQLGQHAVGEVGFNTPFPNIVDHDVSTQVSDHYRYYDAIDLI</sequence>
<dbReference type="EMBL" id="DQID01000277">
    <property type="protein sequence ID" value="HCT15233.1"/>
    <property type="molecule type" value="Genomic_DNA"/>
</dbReference>
<keyword evidence="3" id="KW-1133">Transmembrane helix</keyword>
<dbReference type="InterPro" id="IPR007941">
    <property type="entry name" value="DUF726"/>
</dbReference>
<organism evidence="5 6">
    <name type="scientific">Corynebacterium nuruki</name>
    <dbReference type="NCBI Taxonomy" id="1032851"/>
    <lineage>
        <taxon>Bacteria</taxon>
        <taxon>Bacillati</taxon>
        <taxon>Actinomycetota</taxon>
        <taxon>Actinomycetes</taxon>
        <taxon>Mycobacteriales</taxon>
        <taxon>Corynebacteriaceae</taxon>
        <taxon>Corynebacterium</taxon>
    </lineage>
</organism>
<dbReference type="Proteomes" id="UP000261739">
    <property type="component" value="Unassembled WGS sequence"/>
</dbReference>
<accession>A0A3D4T148</accession>
<dbReference type="PANTHER" id="PTHR17920:SF3">
    <property type="entry name" value="TRANSMEMBRANE AND COILED-COIL DOMAIN-CONTAINING PROTEIN 4"/>
    <property type="match status" value="1"/>
</dbReference>
<evidence type="ECO:0000313" key="5">
    <source>
        <dbReference type="EMBL" id="HCT15233.1"/>
    </source>
</evidence>
<dbReference type="InterPro" id="IPR029058">
    <property type="entry name" value="AB_hydrolase_fold"/>
</dbReference>
<proteinExistence type="predicted"/>
<evidence type="ECO:0000256" key="2">
    <source>
        <dbReference type="ARBA" id="ARBA00022692"/>
    </source>
</evidence>
<name>A0A3D4T148_9CORY</name>
<dbReference type="STRING" id="863239.GCA_000213935_00796"/>
<dbReference type="SUPFAM" id="SSF53474">
    <property type="entry name" value="alpha/beta-Hydrolases"/>
    <property type="match status" value="1"/>
</dbReference>
<dbReference type="Gene3D" id="3.40.50.1820">
    <property type="entry name" value="alpha/beta hydrolase"/>
    <property type="match status" value="1"/>
</dbReference>
<comment type="caution">
    <text evidence="5">The sequence shown here is derived from an EMBL/GenBank/DDBJ whole genome shotgun (WGS) entry which is preliminary data.</text>
</comment>
<evidence type="ECO:0000313" key="6">
    <source>
        <dbReference type="Proteomes" id="UP000261739"/>
    </source>
</evidence>
<gene>
    <name evidence="5" type="ORF">DIW82_10740</name>
</gene>
<keyword evidence="4" id="KW-0472">Membrane</keyword>
<dbReference type="Pfam" id="PF05277">
    <property type="entry name" value="DUF726"/>
    <property type="match status" value="1"/>
</dbReference>
<evidence type="ECO:0000256" key="1">
    <source>
        <dbReference type="ARBA" id="ARBA00004141"/>
    </source>
</evidence>
<dbReference type="GO" id="GO:0016020">
    <property type="term" value="C:membrane"/>
    <property type="evidence" value="ECO:0007669"/>
    <property type="project" value="UniProtKB-SubCell"/>
</dbReference>
<dbReference type="AlphaFoldDB" id="A0A3D4T148"/>